<keyword evidence="2" id="KW-0677">Repeat</keyword>
<dbReference type="SUPFAM" id="SSF117281">
    <property type="entry name" value="Kelch motif"/>
    <property type="match status" value="1"/>
</dbReference>
<evidence type="ECO:0008006" key="5">
    <source>
        <dbReference type="Google" id="ProtNLM"/>
    </source>
</evidence>
<evidence type="ECO:0000256" key="2">
    <source>
        <dbReference type="ARBA" id="ARBA00022737"/>
    </source>
</evidence>
<accession>A0A1R2B980</accession>
<gene>
    <name evidence="3" type="ORF">SteCoe_27996</name>
</gene>
<evidence type="ECO:0000313" key="3">
    <source>
        <dbReference type="EMBL" id="OMJ73338.1"/>
    </source>
</evidence>
<reference evidence="3 4" key="1">
    <citation type="submission" date="2016-11" db="EMBL/GenBank/DDBJ databases">
        <title>The macronuclear genome of Stentor coeruleus: a giant cell with tiny introns.</title>
        <authorList>
            <person name="Slabodnick M."/>
            <person name="Ruby J.G."/>
            <person name="Reiff S.B."/>
            <person name="Swart E.C."/>
            <person name="Gosai S."/>
            <person name="Prabakaran S."/>
            <person name="Witkowska E."/>
            <person name="Larue G.E."/>
            <person name="Fisher S."/>
            <person name="Freeman R.M."/>
            <person name="Gunawardena J."/>
            <person name="Chu W."/>
            <person name="Stover N.A."/>
            <person name="Gregory B.D."/>
            <person name="Nowacki M."/>
            <person name="Derisi J."/>
            <person name="Roy S.W."/>
            <person name="Marshall W.F."/>
            <person name="Sood P."/>
        </authorList>
    </citation>
    <scope>NUCLEOTIDE SEQUENCE [LARGE SCALE GENOMIC DNA]</scope>
    <source>
        <strain evidence="3">WM001</strain>
    </source>
</reference>
<dbReference type="SUPFAM" id="SSF54277">
    <property type="entry name" value="CAD &amp; PB1 domains"/>
    <property type="match status" value="1"/>
</dbReference>
<dbReference type="EMBL" id="MPUH01000829">
    <property type="protein sequence ID" value="OMJ73338.1"/>
    <property type="molecule type" value="Genomic_DNA"/>
</dbReference>
<protein>
    <recommendedName>
        <fullName evidence="5">PB1 domain-containing protein</fullName>
    </recommendedName>
</protein>
<dbReference type="AlphaFoldDB" id="A0A1R2B980"/>
<dbReference type="InterPro" id="IPR006652">
    <property type="entry name" value="Kelch_1"/>
</dbReference>
<keyword evidence="4" id="KW-1185">Reference proteome</keyword>
<comment type="caution">
    <text evidence="3">The sequence shown here is derived from an EMBL/GenBank/DDBJ whole genome shotgun (WGS) entry which is preliminary data.</text>
</comment>
<dbReference type="SMART" id="SM00612">
    <property type="entry name" value="Kelch"/>
    <property type="match status" value="2"/>
</dbReference>
<dbReference type="InterPro" id="IPR015915">
    <property type="entry name" value="Kelch-typ_b-propeller"/>
</dbReference>
<name>A0A1R2B980_9CILI</name>
<dbReference type="Gene3D" id="2.120.10.80">
    <property type="entry name" value="Kelch-type beta propeller"/>
    <property type="match status" value="1"/>
</dbReference>
<evidence type="ECO:0000256" key="1">
    <source>
        <dbReference type="ARBA" id="ARBA00022441"/>
    </source>
</evidence>
<dbReference type="PANTHER" id="PTHR24412">
    <property type="entry name" value="KELCH PROTEIN"/>
    <property type="match status" value="1"/>
</dbReference>
<keyword evidence="1" id="KW-0880">Kelch repeat</keyword>
<evidence type="ECO:0000313" key="4">
    <source>
        <dbReference type="Proteomes" id="UP000187209"/>
    </source>
</evidence>
<proteinExistence type="predicted"/>
<dbReference type="Pfam" id="PF01344">
    <property type="entry name" value="Kelch_1"/>
    <property type="match status" value="1"/>
</dbReference>
<dbReference type="Proteomes" id="UP000187209">
    <property type="component" value="Unassembled WGS sequence"/>
</dbReference>
<organism evidence="3 4">
    <name type="scientific">Stentor coeruleus</name>
    <dbReference type="NCBI Taxonomy" id="5963"/>
    <lineage>
        <taxon>Eukaryota</taxon>
        <taxon>Sar</taxon>
        <taxon>Alveolata</taxon>
        <taxon>Ciliophora</taxon>
        <taxon>Postciliodesmatophora</taxon>
        <taxon>Heterotrichea</taxon>
        <taxon>Heterotrichida</taxon>
        <taxon>Stentoridae</taxon>
        <taxon>Stentor</taxon>
    </lineage>
</organism>
<dbReference type="PANTHER" id="PTHR24412:SF489">
    <property type="entry name" value="RING FINGER DOMAIN AND KELCH REPEAT-CONTAINING PROTEIN DDB_G0271372"/>
    <property type="match status" value="1"/>
</dbReference>
<sequence length="357" mass="41040">MNSTMEDKKLKILCTGRKGILLPNYPKSFPDLNTIILTYLKATSADFIISFKDQDGDECEVIDQETYEAAINEFSSKIVLKLVKKELLVPALSYSNSTMQNKFQLKFFKKRSRIMVLFDIESENLEYIKLPRGILFKEYAAWVDLPTGEILYCGGGHPISSDEAYIINPYTRTYKKLPNMQYTRHSHGIAYSNGAVYVFGGIQNMLFYGTMTRKCERYVIEDDYWEEIPDLDSPRGDVAATLRGDDILLLGKGSNSIVQYNSNEINIDLGEDCGASMIADKNFVYAFHGQYIKICDVTQRKVVEKINLPGSKSWWSHTPPMWYGDCVYLIWWEDHGWICKFNSKTKEFTKVVSMKKD</sequence>
<dbReference type="OrthoDB" id="45365at2759"/>